<accession>A0A0D9WQV0</accession>
<protein>
    <submittedName>
        <fullName evidence="1">Uncharacterized protein</fullName>
    </submittedName>
</protein>
<dbReference type="Proteomes" id="UP000032180">
    <property type="component" value="Chromosome 6"/>
</dbReference>
<keyword evidence="2" id="KW-1185">Reference proteome</keyword>
<reference evidence="1" key="3">
    <citation type="submission" date="2015-04" db="UniProtKB">
        <authorList>
            <consortium name="EnsemblPlants"/>
        </authorList>
    </citation>
    <scope>IDENTIFICATION</scope>
</reference>
<dbReference type="AlphaFoldDB" id="A0A0D9WQV0"/>
<reference evidence="1 2" key="1">
    <citation type="submission" date="2012-08" db="EMBL/GenBank/DDBJ databases">
        <title>Oryza genome evolution.</title>
        <authorList>
            <person name="Wing R.A."/>
        </authorList>
    </citation>
    <scope>NUCLEOTIDE SEQUENCE</scope>
</reference>
<organism evidence="1 2">
    <name type="scientific">Leersia perrieri</name>
    <dbReference type="NCBI Taxonomy" id="77586"/>
    <lineage>
        <taxon>Eukaryota</taxon>
        <taxon>Viridiplantae</taxon>
        <taxon>Streptophyta</taxon>
        <taxon>Embryophyta</taxon>
        <taxon>Tracheophyta</taxon>
        <taxon>Spermatophyta</taxon>
        <taxon>Magnoliopsida</taxon>
        <taxon>Liliopsida</taxon>
        <taxon>Poales</taxon>
        <taxon>Poaceae</taxon>
        <taxon>BOP clade</taxon>
        <taxon>Oryzoideae</taxon>
        <taxon>Oryzeae</taxon>
        <taxon>Oryzinae</taxon>
        <taxon>Leersia</taxon>
    </lineage>
</organism>
<reference evidence="2" key="2">
    <citation type="submission" date="2013-12" db="EMBL/GenBank/DDBJ databases">
        <authorList>
            <person name="Yu Y."/>
            <person name="Lee S."/>
            <person name="de Baynast K."/>
            <person name="Wissotski M."/>
            <person name="Liu L."/>
            <person name="Talag J."/>
            <person name="Goicoechea J."/>
            <person name="Angelova A."/>
            <person name="Jetty R."/>
            <person name="Kudrna D."/>
            <person name="Golser W."/>
            <person name="Rivera L."/>
            <person name="Zhang J."/>
            <person name="Wing R."/>
        </authorList>
    </citation>
    <scope>NUCLEOTIDE SEQUENCE</scope>
</reference>
<dbReference type="EnsemblPlants" id="LPERR06G14050.1">
    <property type="protein sequence ID" value="LPERR06G14050.1"/>
    <property type="gene ID" value="LPERR06G14050"/>
</dbReference>
<evidence type="ECO:0000313" key="2">
    <source>
        <dbReference type="Proteomes" id="UP000032180"/>
    </source>
</evidence>
<dbReference type="Gramene" id="LPERR06G14050.1">
    <property type="protein sequence ID" value="LPERR06G14050.1"/>
    <property type="gene ID" value="LPERR06G14050"/>
</dbReference>
<dbReference type="HOGENOM" id="CLU_2593242_0_0_1"/>
<sequence>MLTALESELDNSAADPVDVNYLIPLQKCIFSFLCKALVSDDDPAADELVDRLGFFICEAGSDHDSRDALHCIGFNLYYGM</sequence>
<proteinExistence type="predicted"/>
<name>A0A0D9WQV0_9ORYZ</name>
<evidence type="ECO:0000313" key="1">
    <source>
        <dbReference type="EnsemblPlants" id="LPERR06G14050.1"/>
    </source>
</evidence>